<reference evidence="7 8" key="1">
    <citation type="submission" date="2008-02" db="EMBL/GenBank/DDBJ databases">
        <title>A 6x draft sequence assembly of the Pongo pygmaeus abelii genome.</title>
        <authorList>
            <person name="Wilson R.K."/>
            <person name="Mardis E."/>
        </authorList>
    </citation>
    <scope>NUCLEOTIDE SEQUENCE [LARGE SCALE GENOMIC DNA]</scope>
</reference>
<dbReference type="GeneTree" id="ENSGT00390000013828"/>
<feature type="region of interest" description="Disordered" evidence="6">
    <location>
        <begin position="177"/>
        <end position="200"/>
    </location>
</feature>
<dbReference type="Ensembl" id="ENSPPYT00000042342.1">
    <property type="protein sequence ID" value="ENSPPYP00000028184.1"/>
    <property type="gene ID" value="ENSPPYG00000001884.2"/>
</dbReference>
<dbReference type="HAMAP" id="MF_03060">
    <property type="entry name" value="Draxin"/>
    <property type="match status" value="1"/>
</dbReference>
<proteinExistence type="inferred from homology"/>
<comment type="function">
    <text evidence="5">Chemorepulsive axon guidance protein required for the development of spinal cord and forebrain commissures. Acts as a chemorepulsive guidance protein for commissural axons during development. Able to inhibit or repel neurite outgrowth from dorsal spinal cord. Inhibits the stabilization of cytosolic beta-catenin (CTNNB1) via its interaction with LRP6, thereby acting as an antagonist of Wnt signaling pathway.</text>
</comment>
<keyword evidence="2 5" id="KW-0964">Secreted</keyword>
<dbReference type="Pfam" id="PF15550">
    <property type="entry name" value="Draxin"/>
    <property type="match status" value="1"/>
</dbReference>
<feature type="compositionally biased region" description="Basic residues" evidence="6">
    <location>
        <begin position="304"/>
        <end position="313"/>
    </location>
</feature>
<feature type="compositionally biased region" description="Basic residues" evidence="6">
    <location>
        <begin position="187"/>
        <end position="200"/>
    </location>
</feature>
<keyword evidence="1 5" id="KW-0217">Developmental protein</keyword>
<dbReference type="GO" id="GO:0030517">
    <property type="term" value="P:negative regulation of axon extension"/>
    <property type="evidence" value="ECO:0007669"/>
    <property type="project" value="Ensembl"/>
</dbReference>
<keyword evidence="8" id="KW-1185">Reference proteome</keyword>
<dbReference type="GO" id="GO:0021516">
    <property type="term" value="P:dorsal spinal cord development"/>
    <property type="evidence" value="ECO:0007669"/>
    <property type="project" value="UniProtKB-UniRule"/>
</dbReference>
<evidence type="ECO:0000313" key="7">
    <source>
        <dbReference type="Ensembl" id="ENSPPYP00000028184.1"/>
    </source>
</evidence>
<dbReference type="InterPro" id="IPR029094">
    <property type="entry name" value="Draxin"/>
</dbReference>
<keyword evidence="5" id="KW-0879">Wnt signaling pathway</keyword>
<dbReference type="GO" id="GO:0110088">
    <property type="term" value="P:hippocampal neuron apoptotic process"/>
    <property type="evidence" value="ECO:0007669"/>
    <property type="project" value="Ensembl"/>
</dbReference>
<evidence type="ECO:0000256" key="5">
    <source>
        <dbReference type="HAMAP-Rule" id="MF_03060"/>
    </source>
</evidence>
<evidence type="ECO:0000256" key="4">
    <source>
        <dbReference type="ARBA" id="ARBA00023180"/>
    </source>
</evidence>
<dbReference type="GO" id="GO:0016055">
    <property type="term" value="P:Wnt signaling pathway"/>
    <property type="evidence" value="ECO:0007669"/>
    <property type="project" value="UniProtKB-KW"/>
</dbReference>
<dbReference type="GO" id="GO:0005576">
    <property type="term" value="C:extracellular region"/>
    <property type="evidence" value="ECO:0007669"/>
    <property type="project" value="UniProtKB-SubCell"/>
</dbReference>
<protein>
    <recommendedName>
        <fullName evidence="5">Draxin</fullName>
    </recommendedName>
    <alternativeName>
        <fullName evidence="5">Dorsal inhibitory axon guidance protein</fullName>
    </alternativeName>
    <alternativeName>
        <fullName evidence="5">Dorsal repulsive axon guidance protein</fullName>
    </alternativeName>
</protein>
<evidence type="ECO:0000256" key="3">
    <source>
        <dbReference type="ARBA" id="ARBA00022729"/>
    </source>
</evidence>
<organism evidence="7 8">
    <name type="scientific">Pongo abelii</name>
    <name type="common">Sumatran orangutan</name>
    <name type="synonym">Pongo pygmaeus abelii</name>
    <dbReference type="NCBI Taxonomy" id="9601"/>
    <lineage>
        <taxon>Eukaryota</taxon>
        <taxon>Metazoa</taxon>
        <taxon>Chordata</taxon>
        <taxon>Craniata</taxon>
        <taxon>Vertebrata</taxon>
        <taxon>Euteleostomi</taxon>
        <taxon>Mammalia</taxon>
        <taxon>Eutheria</taxon>
        <taxon>Euarchontoglires</taxon>
        <taxon>Primates</taxon>
        <taxon>Haplorrhini</taxon>
        <taxon>Catarrhini</taxon>
        <taxon>Hominidae</taxon>
        <taxon>Pongo</taxon>
    </lineage>
</organism>
<comment type="similarity">
    <text evidence="5">Belongs to the draxin family.</text>
</comment>
<dbReference type="AlphaFoldDB" id="A0A8I5T176"/>
<evidence type="ECO:0000256" key="2">
    <source>
        <dbReference type="ARBA" id="ARBA00022525"/>
    </source>
</evidence>
<name>A0A8I5T176_PONAB</name>
<evidence type="ECO:0000256" key="6">
    <source>
        <dbReference type="SAM" id="MobiDB-lite"/>
    </source>
</evidence>
<dbReference type="PANTHER" id="PTHR28610:SF1">
    <property type="entry name" value="DRAXIN"/>
    <property type="match status" value="1"/>
</dbReference>
<sequence>MTWIFSMLRVAASLVCTRTVKLIIEDLDPSPRPLMPSNLHFQTSNGERKSNLEEPMAGPAIHTAPMLFFVLLLPLELSLADALALGTPAWNLPENHIDLPGPALWTPQASHHRRRGPGKKEWGPGLPSQAQDGAVATTTRQASRLPEAEGLLPEQSPAGLLQDKDLLLGLALPYPEKENRPPGWERTRKRSREHKRRRDRLRLHRGRALVRGPSSLMKKAEFSEAQVLDAAMEESSTSLAPTMFFLTTFEAAPATEESLILPVTSLRPQQAQPRSDGEVMPTLDMALFDWTDYEDLKPDGWPSAKKKEKHRSKLSSDGNETSPAEGEPCDHHQDCLPGTCCDLREHLCTPHNRGLNNKCFDDCMCVEGLRCYAKFHRNRRVTRRKGRCVEPETANGDQGSFINV</sequence>
<feature type="compositionally biased region" description="Basic and acidic residues" evidence="6">
    <location>
        <begin position="177"/>
        <end position="186"/>
    </location>
</feature>
<dbReference type="OMA" id="WTPQTSH"/>
<feature type="region of interest" description="Disordered" evidence="6">
    <location>
        <begin position="299"/>
        <end position="329"/>
    </location>
</feature>
<dbReference type="PANTHER" id="PTHR28610">
    <property type="entry name" value="DRAXIN"/>
    <property type="match status" value="1"/>
</dbReference>
<gene>
    <name evidence="5 7" type="primary">DRAXIN</name>
</gene>
<reference evidence="7" key="2">
    <citation type="submission" date="2025-08" db="UniProtKB">
        <authorList>
            <consortium name="Ensembl"/>
        </authorList>
    </citation>
    <scope>IDENTIFICATION</scope>
</reference>
<dbReference type="GO" id="GO:0007411">
    <property type="term" value="P:axon guidance"/>
    <property type="evidence" value="ECO:0007669"/>
    <property type="project" value="UniProtKB-UniRule"/>
</dbReference>
<feature type="compositionally biased region" description="Polar residues" evidence="6">
    <location>
        <begin position="128"/>
        <end position="142"/>
    </location>
</feature>
<accession>A0A8I5T176</accession>
<keyword evidence="4" id="KW-0325">Glycoprotein</keyword>
<dbReference type="GO" id="GO:0021960">
    <property type="term" value="P:anterior commissure morphogenesis"/>
    <property type="evidence" value="ECO:0007669"/>
    <property type="project" value="Ensembl"/>
</dbReference>
<evidence type="ECO:0000256" key="1">
    <source>
        <dbReference type="ARBA" id="ARBA00022473"/>
    </source>
</evidence>
<comment type="subcellular location">
    <subcellularLocation>
        <location evidence="5">Secreted</location>
    </subcellularLocation>
</comment>
<dbReference type="GO" id="GO:0021528">
    <property type="term" value="P:commissural neuron differentiation in spinal cord"/>
    <property type="evidence" value="ECO:0007669"/>
    <property type="project" value="UniProtKB-UniRule"/>
</dbReference>
<evidence type="ECO:0000313" key="8">
    <source>
        <dbReference type="Proteomes" id="UP000001595"/>
    </source>
</evidence>
<comment type="subunit">
    <text evidence="5">Interacts with LRP6.</text>
</comment>
<dbReference type="Proteomes" id="UP000001595">
    <property type="component" value="Chromosome 1"/>
</dbReference>
<dbReference type="GO" id="GO:0090090">
    <property type="term" value="P:negative regulation of canonical Wnt signaling pathway"/>
    <property type="evidence" value="ECO:0007669"/>
    <property type="project" value="UniProtKB-UniRule"/>
</dbReference>
<keyword evidence="3" id="KW-0732">Signal</keyword>
<feature type="region of interest" description="Disordered" evidence="6">
    <location>
        <begin position="103"/>
        <end position="143"/>
    </location>
</feature>
<reference evidence="7" key="3">
    <citation type="submission" date="2025-09" db="UniProtKB">
        <authorList>
            <consortium name="Ensembl"/>
        </authorList>
    </citation>
    <scope>IDENTIFICATION</scope>
</reference>
<dbReference type="GO" id="GO:0110091">
    <property type="term" value="P:negative regulation of hippocampal neuron apoptotic process"/>
    <property type="evidence" value="ECO:0007669"/>
    <property type="project" value="Ensembl"/>
</dbReference>